<dbReference type="AlphaFoldDB" id="X1LQ04"/>
<evidence type="ECO:0008006" key="2">
    <source>
        <dbReference type="Google" id="ProtNLM"/>
    </source>
</evidence>
<accession>X1LQ04</accession>
<feature type="non-terminal residue" evidence="1">
    <location>
        <position position="107"/>
    </location>
</feature>
<proteinExistence type="predicted"/>
<organism evidence="1">
    <name type="scientific">marine sediment metagenome</name>
    <dbReference type="NCBI Taxonomy" id="412755"/>
    <lineage>
        <taxon>unclassified sequences</taxon>
        <taxon>metagenomes</taxon>
        <taxon>ecological metagenomes</taxon>
    </lineage>
</organism>
<name>X1LQ04_9ZZZZ</name>
<dbReference type="EMBL" id="BARV01012784">
    <property type="protein sequence ID" value="GAI07916.1"/>
    <property type="molecule type" value="Genomic_DNA"/>
</dbReference>
<evidence type="ECO:0000313" key="1">
    <source>
        <dbReference type="EMBL" id="GAI07916.1"/>
    </source>
</evidence>
<gene>
    <name evidence="1" type="ORF">S06H3_23496</name>
</gene>
<sequence length="107" mass="12241">MLKGTGQVLRNLDRWYQKKMAGVQGVGTIISSKAAKKSKVDHPWKNQSYAAEQGLYGKFRWQGTQGIIEHGHRVNYGVWLELAHDGKYAILEKTLNELSPEFRNRVK</sequence>
<protein>
    <recommendedName>
        <fullName evidence="2">HK97 gp10 family phage protein</fullName>
    </recommendedName>
</protein>
<reference evidence="1" key="1">
    <citation type="journal article" date="2014" name="Front. Microbiol.">
        <title>High frequency of phylogenetically diverse reductive dehalogenase-homologous genes in deep subseafloor sedimentary metagenomes.</title>
        <authorList>
            <person name="Kawai M."/>
            <person name="Futagami T."/>
            <person name="Toyoda A."/>
            <person name="Takaki Y."/>
            <person name="Nishi S."/>
            <person name="Hori S."/>
            <person name="Arai W."/>
            <person name="Tsubouchi T."/>
            <person name="Morono Y."/>
            <person name="Uchiyama I."/>
            <person name="Ito T."/>
            <person name="Fujiyama A."/>
            <person name="Inagaki F."/>
            <person name="Takami H."/>
        </authorList>
    </citation>
    <scope>NUCLEOTIDE SEQUENCE</scope>
    <source>
        <strain evidence="1">Expedition CK06-06</strain>
    </source>
</reference>
<comment type="caution">
    <text evidence="1">The sequence shown here is derived from an EMBL/GenBank/DDBJ whole genome shotgun (WGS) entry which is preliminary data.</text>
</comment>